<proteinExistence type="predicted"/>
<comment type="caution">
    <text evidence="1">The sequence shown here is derived from an EMBL/GenBank/DDBJ whole genome shotgun (WGS) entry which is preliminary data.</text>
</comment>
<reference evidence="1 2" key="1">
    <citation type="submission" date="2024-08" db="EMBL/GenBank/DDBJ databases">
        <authorList>
            <person name="Cucini C."/>
            <person name="Frati F."/>
        </authorList>
    </citation>
    <scope>NUCLEOTIDE SEQUENCE [LARGE SCALE GENOMIC DNA]</scope>
</reference>
<evidence type="ECO:0000313" key="1">
    <source>
        <dbReference type="EMBL" id="CAL8100412.1"/>
    </source>
</evidence>
<accession>A0ABP1QI09</accession>
<name>A0ABP1QI09_9HEXA</name>
<keyword evidence="2" id="KW-1185">Reference proteome</keyword>
<sequence>MKLLNHTVPKVGVILNSSKTGSSHHRVTETFVIIVLLSVSHFQSSWVCSAASDNENESKRNKGAGAAEASDIKDNDVVIVDLENVVGYGEDCSSEGPFCDPIQNLACDLEEETCYCDVKNGYVHVGNLESDLTLFSFITDDGAGGGDKAKKVCMKSSELEERLDKLVNITKKMKNIGEILMKYQKYLPKKYQDMLKLKDEL</sequence>
<evidence type="ECO:0000313" key="2">
    <source>
        <dbReference type="Proteomes" id="UP001642540"/>
    </source>
</evidence>
<protein>
    <submittedName>
        <fullName evidence="1">Uncharacterized protein</fullName>
    </submittedName>
</protein>
<organism evidence="1 2">
    <name type="scientific">Orchesella dallaii</name>
    <dbReference type="NCBI Taxonomy" id="48710"/>
    <lineage>
        <taxon>Eukaryota</taxon>
        <taxon>Metazoa</taxon>
        <taxon>Ecdysozoa</taxon>
        <taxon>Arthropoda</taxon>
        <taxon>Hexapoda</taxon>
        <taxon>Collembola</taxon>
        <taxon>Entomobryomorpha</taxon>
        <taxon>Entomobryoidea</taxon>
        <taxon>Orchesellidae</taxon>
        <taxon>Orchesellinae</taxon>
        <taxon>Orchesella</taxon>
    </lineage>
</organism>
<gene>
    <name evidence="1" type="ORF">ODALV1_LOCUS10533</name>
</gene>
<dbReference type="EMBL" id="CAXLJM020000032">
    <property type="protein sequence ID" value="CAL8100412.1"/>
    <property type="molecule type" value="Genomic_DNA"/>
</dbReference>
<dbReference type="Proteomes" id="UP001642540">
    <property type="component" value="Unassembled WGS sequence"/>
</dbReference>